<feature type="compositionally biased region" description="Polar residues" evidence="2">
    <location>
        <begin position="282"/>
        <end position="296"/>
    </location>
</feature>
<dbReference type="EMBL" id="LRBS01000067">
    <property type="protein sequence ID" value="OII76206.1"/>
    <property type="molecule type" value="Genomic_DNA"/>
</dbReference>
<keyword evidence="4" id="KW-0255">Endonuclease</keyword>
<feature type="region of interest" description="Disordered" evidence="2">
    <location>
        <begin position="275"/>
        <end position="296"/>
    </location>
</feature>
<dbReference type="InterPro" id="IPR005135">
    <property type="entry name" value="Endo/exonuclease/phosphatase"/>
</dbReference>
<accession>A0A1J4MPT2</accession>
<evidence type="ECO:0000313" key="5">
    <source>
        <dbReference type="Proteomes" id="UP000186804"/>
    </source>
</evidence>
<dbReference type="InterPro" id="IPR036691">
    <property type="entry name" value="Endo/exonu/phosph_ase_sf"/>
</dbReference>
<comment type="similarity">
    <text evidence="1">Belongs to the neutral sphingomyelinase family.</text>
</comment>
<dbReference type="GO" id="GO:0004519">
    <property type="term" value="F:endonuclease activity"/>
    <property type="evidence" value="ECO:0007669"/>
    <property type="project" value="UniProtKB-KW"/>
</dbReference>
<feature type="domain" description="Endonuclease/exonuclease/phosphatase" evidence="3">
    <location>
        <begin position="16"/>
        <end position="216"/>
    </location>
</feature>
<dbReference type="Gene3D" id="3.60.10.10">
    <property type="entry name" value="Endonuclease/exonuclease/phosphatase"/>
    <property type="match status" value="1"/>
</dbReference>
<dbReference type="RefSeq" id="XP_067068052.1">
    <property type="nucleotide sequence ID" value="XM_067210845.1"/>
</dbReference>
<organism evidence="4 5">
    <name type="scientific">Cryptosporidium andersoni</name>
    <dbReference type="NCBI Taxonomy" id="117008"/>
    <lineage>
        <taxon>Eukaryota</taxon>
        <taxon>Sar</taxon>
        <taxon>Alveolata</taxon>
        <taxon>Apicomplexa</taxon>
        <taxon>Conoidasida</taxon>
        <taxon>Coccidia</taxon>
        <taxon>Eucoccidiorida</taxon>
        <taxon>Eimeriorina</taxon>
        <taxon>Cryptosporidiidae</taxon>
        <taxon>Cryptosporidium</taxon>
    </lineage>
</organism>
<dbReference type="Pfam" id="PF03372">
    <property type="entry name" value="Exo_endo_phos"/>
    <property type="match status" value="1"/>
</dbReference>
<dbReference type="AlphaFoldDB" id="A0A1J4MPT2"/>
<sequence length="502" mass="56394">MWMEPDELPESLSFLTFNAGLLEYRLCGIKLYQNPPYTAHRLLQIPSAIRNINADIVALQEVFDSKHSDYLIESLLPMYPFYARETKHDRNKSRGILRWRPLSIIQNKLALHNGLLVLSKYPILHAKFTCFNDVTLIEKWLVNKGMLEVSIDLPGMKNSPLTLFNIHMASGAVNPESEIIEHLRNKEIEQLLDACDRAIRRGEIPMIIGDLNAAPTCCGSNYQCFTDRGWRDCFNVIDKESHFPTKSHPHYVVSFDSDNSVVRDSSTLLNNDLYDDIEKDTNPNTNEGIGNSKNNIKHSNSDYGNYIKLDIDLTPVVTQDISSPSILQEETNDVAVVNKLVSSFAVAKAAVEAAKRGFTTSCSPNSSNIEVVSATPNVGIDGGDSFVNSPDSYSVQPYILSSNKHNLEATEPSDFTWDPNNPLNIIGPHSSCHGQRCDHIFLPPIHFAKLFSLYKPYRSRIILKEPRVLVDGWCFGCVGSNVLVTLSDHYGFYVELKKIKSL</sequence>
<protein>
    <submittedName>
        <fullName evidence="4">Endonuclease exonuclease phosphatase family protein</fullName>
    </submittedName>
</protein>
<evidence type="ECO:0000313" key="4">
    <source>
        <dbReference type="EMBL" id="OII76206.1"/>
    </source>
</evidence>
<reference evidence="4 5" key="1">
    <citation type="submission" date="2016-10" db="EMBL/GenBank/DDBJ databases">
        <title>Reductive evolution of mitochondrial metabolism and differential evolution of invasion-related proteins in Cryptosporidium.</title>
        <authorList>
            <person name="Liu S."/>
            <person name="Roellig D.M."/>
            <person name="Guo Y."/>
            <person name="Li N."/>
            <person name="Frace M.A."/>
            <person name="Tang K."/>
            <person name="Zhang L."/>
            <person name="Feng Y."/>
            <person name="Xiao L."/>
        </authorList>
    </citation>
    <scope>NUCLEOTIDE SEQUENCE [LARGE SCALE GENOMIC DNA]</scope>
    <source>
        <strain evidence="4">30847</strain>
    </source>
</reference>
<dbReference type="GO" id="GO:0004527">
    <property type="term" value="F:exonuclease activity"/>
    <property type="evidence" value="ECO:0007669"/>
    <property type="project" value="UniProtKB-KW"/>
</dbReference>
<name>A0A1J4MPT2_9CRYT</name>
<dbReference type="PANTHER" id="PTHR16320:SF23">
    <property type="entry name" value="SPHINGOMYELINASE C 1"/>
    <property type="match status" value="1"/>
</dbReference>
<dbReference type="OrthoDB" id="387657at2759"/>
<dbReference type="VEuPathDB" id="CryptoDB:cand_006040"/>
<keyword evidence="4" id="KW-0378">Hydrolase</keyword>
<evidence type="ECO:0000256" key="1">
    <source>
        <dbReference type="ARBA" id="ARBA00006335"/>
    </source>
</evidence>
<dbReference type="PANTHER" id="PTHR16320">
    <property type="entry name" value="SPHINGOMYELINASE FAMILY MEMBER"/>
    <property type="match status" value="1"/>
</dbReference>
<evidence type="ECO:0000256" key="2">
    <source>
        <dbReference type="SAM" id="MobiDB-lite"/>
    </source>
</evidence>
<dbReference type="GO" id="GO:0004767">
    <property type="term" value="F:sphingomyelin phosphodiesterase activity"/>
    <property type="evidence" value="ECO:0007669"/>
    <property type="project" value="InterPro"/>
</dbReference>
<dbReference type="Proteomes" id="UP000186804">
    <property type="component" value="Unassembled WGS sequence"/>
</dbReference>
<evidence type="ECO:0000259" key="3">
    <source>
        <dbReference type="Pfam" id="PF03372"/>
    </source>
</evidence>
<keyword evidence="4" id="KW-0269">Exonuclease</keyword>
<dbReference type="InterPro" id="IPR038772">
    <property type="entry name" value="Sph/SMPD2-like"/>
</dbReference>
<dbReference type="SUPFAM" id="SSF56219">
    <property type="entry name" value="DNase I-like"/>
    <property type="match status" value="2"/>
</dbReference>
<comment type="caution">
    <text evidence="4">The sequence shown here is derived from an EMBL/GenBank/DDBJ whole genome shotgun (WGS) entry which is preliminary data.</text>
</comment>
<keyword evidence="5" id="KW-1185">Reference proteome</keyword>
<keyword evidence="4" id="KW-0540">Nuclease</keyword>
<dbReference type="GeneID" id="92364789"/>
<proteinExistence type="inferred from homology"/>
<gene>
    <name evidence="4" type="ORF">cand_006040</name>
</gene>